<dbReference type="SUPFAM" id="SSF50610">
    <property type="entry name" value="mu transposase, C-terminal domain"/>
    <property type="match status" value="1"/>
</dbReference>
<dbReference type="GO" id="GO:0003677">
    <property type="term" value="F:DNA binding"/>
    <property type="evidence" value="ECO:0007669"/>
    <property type="project" value="InterPro"/>
</dbReference>
<keyword evidence="4" id="KW-1185">Reference proteome</keyword>
<dbReference type="InterPro" id="IPR012337">
    <property type="entry name" value="RNaseH-like_sf"/>
</dbReference>
<dbReference type="InterPro" id="IPR009061">
    <property type="entry name" value="DNA-bd_dom_put_sf"/>
</dbReference>
<accession>A0A7J0BWA2</accession>
<evidence type="ECO:0000313" key="3">
    <source>
        <dbReference type="EMBL" id="GFM37968.1"/>
    </source>
</evidence>
<dbReference type="Pfam" id="PF09299">
    <property type="entry name" value="Mu-transpos_C"/>
    <property type="match status" value="1"/>
</dbReference>
<evidence type="ECO:0000259" key="2">
    <source>
        <dbReference type="PROSITE" id="PS51702"/>
    </source>
</evidence>
<comment type="caution">
    <text evidence="3">The sequence shown here is derived from an EMBL/GenBank/DDBJ whole genome shotgun (WGS) entry which is preliminary data.</text>
</comment>
<dbReference type="PROSITE" id="PS50994">
    <property type="entry name" value="INTEGRASE"/>
    <property type="match status" value="1"/>
</dbReference>
<gene>
    <name evidence="3" type="primary">tnpA_1</name>
    <name evidence="3" type="ORF">DSM19430T_26520</name>
</gene>
<dbReference type="EMBL" id="BLVP01000010">
    <property type="protein sequence ID" value="GFM37968.1"/>
    <property type="molecule type" value="Genomic_DNA"/>
</dbReference>
<evidence type="ECO:0000313" key="4">
    <source>
        <dbReference type="Proteomes" id="UP000503820"/>
    </source>
</evidence>
<dbReference type="Pfam" id="PF00665">
    <property type="entry name" value="rve"/>
    <property type="match status" value="1"/>
</dbReference>
<dbReference type="RefSeq" id="WP_174410580.1">
    <property type="nucleotide sequence ID" value="NZ_BLVP01000010.1"/>
</dbReference>
<name>A0A7J0BWA2_9BACT</name>
<feature type="domain" description="HTH Mu-type" evidence="2">
    <location>
        <begin position="9"/>
        <end position="73"/>
    </location>
</feature>
<dbReference type="InterPro" id="IPR036397">
    <property type="entry name" value="RNaseH_sf"/>
</dbReference>
<protein>
    <submittedName>
        <fullName evidence="3">Transposase</fullName>
    </submittedName>
</protein>
<dbReference type="Pfam" id="PF02316">
    <property type="entry name" value="HTH_Tnp_Mu_1"/>
    <property type="match status" value="1"/>
</dbReference>
<organism evidence="3 4">
    <name type="scientific">Desulfovibrio psychrotolerans</name>
    <dbReference type="NCBI Taxonomy" id="415242"/>
    <lineage>
        <taxon>Bacteria</taxon>
        <taxon>Pseudomonadati</taxon>
        <taxon>Thermodesulfobacteriota</taxon>
        <taxon>Desulfovibrionia</taxon>
        <taxon>Desulfovibrionales</taxon>
        <taxon>Desulfovibrionaceae</taxon>
        <taxon>Desulfovibrio</taxon>
    </lineage>
</organism>
<dbReference type="InterPro" id="IPR036388">
    <property type="entry name" value="WH-like_DNA-bd_sf"/>
</dbReference>
<dbReference type="InterPro" id="IPR015378">
    <property type="entry name" value="Transposase-like_Mu_C"/>
</dbReference>
<dbReference type="SUPFAM" id="SSF53098">
    <property type="entry name" value="Ribonuclease H-like"/>
    <property type="match status" value="1"/>
</dbReference>
<proteinExistence type="predicted"/>
<dbReference type="InterPro" id="IPR003314">
    <property type="entry name" value="Mu-type_HTH"/>
</dbReference>
<dbReference type="SUPFAM" id="SSF46955">
    <property type="entry name" value="Putative DNA-binding domain"/>
    <property type="match status" value="1"/>
</dbReference>
<dbReference type="Gene3D" id="1.10.10.10">
    <property type="entry name" value="Winged helix-like DNA-binding domain superfamily/Winged helix DNA-binding domain"/>
    <property type="match status" value="1"/>
</dbReference>
<sequence length="749" mass="83240">MATRTTHTSKDAYSTKELVDLLGISQPAITKRARRQEWSVKKRAKKLGGPEWLVVSMPAATRVAIQVAEARACAEQLARETVQAERTAEVRRHTARAMADLTERERKRAEAKALVYRAWLDYAKVCGLSRTAAMNAFCTLYNSGGAGLAITPEVRAAVKHISPNTVRTFGKHLRSEGLAALAGVYGKHRRGTGIIESQPEVHDYVRGAVFEYPHIKASTLLKGLRAKLRNRNIAMPSKRTLQLWLQKWRQENPALVLAIADPDASRSRHQFALGNADHAIFDLNQRWEFDSTPGDVLLADGKRHSLVGCIDVYSRRAKVLVSKSSSSQAVCSLLRRCLLDWGVPEEAGTDNGSDYVSARVTTALMDLNIRQDVAPPFTPEHKPYIERFFGTMLRDIFEVLEGFCGHSVAEAQAIRNRTTFAQRLFPKHAEDAGTVSLRLTPEELQAKLDCWCDDVYAMQPHGGFKGEAKGKTPYQMALEYTGSIRKVPDPTALDVLLLPLAPGNGGFRTVTKKGVRLDNAEYFCKELALNNMVGQRVQVRLDEHDIRHVYLFDEEGVFIGRASDLTLPEVSREAVAMQAQRLQKAMLAEQKKELRTAAKKMNVSEMGQQILAAAAEEATAIRQRDADVQTPAPVLHTSPALMEAAKAARVDAAPVAQFTAQQQEAMRLGDSITKRTQRPACFADTLPDTPAGRWQLWKDINARKQAGEELAADMETWIRLYPETSEGLGFRIMEYGLPKGMNRRAHVGR</sequence>
<dbReference type="Proteomes" id="UP000503820">
    <property type="component" value="Unassembled WGS sequence"/>
</dbReference>
<dbReference type="InterPro" id="IPR009004">
    <property type="entry name" value="Transposase_Mu_C"/>
</dbReference>
<reference evidence="3 4" key="1">
    <citation type="submission" date="2020-05" db="EMBL/GenBank/DDBJ databases">
        <title>Draft genome sequence of Desulfovibrio psychrotolerans JS1T.</title>
        <authorList>
            <person name="Ueno A."/>
            <person name="Tamazawa S."/>
            <person name="Tamamura S."/>
            <person name="Murakami T."/>
            <person name="Kiyama T."/>
            <person name="Inomata H."/>
            <person name="Amano Y."/>
            <person name="Miyakawa K."/>
            <person name="Tamaki H."/>
            <person name="Naganuma T."/>
            <person name="Kaneko K."/>
        </authorList>
    </citation>
    <scope>NUCLEOTIDE SEQUENCE [LARGE SCALE GENOMIC DNA]</scope>
    <source>
        <strain evidence="3 4">JS1</strain>
    </source>
</reference>
<dbReference type="AlphaFoldDB" id="A0A7J0BWA2"/>
<feature type="domain" description="Integrase catalytic" evidence="1">
    <location>
        <begin position="276"/>
        <end position="449"/>
    </location>
</feature>
<dbReference type="InterPro" id="IPR001584">
    <property type="entry name" value="Integrase_cat-core"/>
</dbReference>
<dbReference type="Gene3D" id="3.30.420.10">
    <property type="entry name" value="Ribonuclease H-like superfamily/Ribonuclease H"/>
    <property type="match status" value="1"/>
</dbReference>
<evidence type="ECO:0000259" key="1">
    <source>
        <dbReference type="PROSITE" id="PS50994"/>
    </source>
</evidence>
<dbReference type="GO" id="GO:0015074">
    <property type="term" value="P:DNA integration"/>
    <property type="evidence" value="ECO:0007669"/>
    <property type="project" value="InterPro"/>
</dbReference>
<dbReference type="PROSITE" id="PS51702">
    <property type="entry name" value="HTH_MU"/>
    <property type="match status" value="1"/>
</dbReference>